<accession>A0A930Y1L2</accession>
<proteinExistence type="predicted"/>
<organism evidence="1 2">
    <name type="scientific">Flavobacterium soyangense</name>
    <dbReference type="NCBI Taxonomy" id="2023265"/>
    <lineage>
        <taxon>Bacteria</taxon>
        <taxon>Pseudomonadati</taxon>
        <taxon>Bacteroidota</taxon>
        <taxon>Flavobacteriia</taxon>
        <taxon>Flavobacteriales</taxon>
        <taxon>Flavobacteriaceae</taxon>
        <taxon>Flavobacterium</taxon>
    </lineage>
</organism>
<dbReference type="AlphaFoldDB" id="A0A930Y1L2"/>
<evidence type="ECO:0000313" key="1">
    <source>
        <dbReference type="EMBL" id="MBF2709609.1"/>
    </source>
</evidence>
<dbReference type="EMBL" id="JADHEC010000036">
    <property type="protein sequence ID" value="MBF2709609.1"/>
    <property type="molecule type" value="Genomic_DNA"/>
</dbReference>
<dbReference type="Proteomes" id="UP000646211">
    <property type="component" value="Unassembled WGS sequence"/>
</dbReference>
<sequence length="408" mass="46590">MITFMGFSQENTIGKIDFLGTKKMNIDFIKNLIQTKSGGILDSLTIKKDIQVLQRLNGISKVNFSVIKTFDNLYSLSFTLIENFTIIPYFSASTTSGFGAYRVGLYEYNFLGKNNTIGGFYQFNEYNSGGINFSSPQFFNSKFGFEINIQKLISKEPVYINEAKSNYKYTNTSFEVLTIFQVNYQNQLKLGVVLFNEKYNYIDGAKFAEISQNFDINKQLVKAEYSFDNVNFDFYLVNGFKSNLVFQYVVPNSNSQKKFLIGWNDFLYYKRLGSKGNWVSRLRLGLATNNNNPFAPFPVDNNLNIRGVGNIIDRGTGAIIFNTEFRKTILEEKRFVLQGNAFIDSGTWRNAGGDFSDFTSQKNIRVYPGLGIRFIHKTIFNAVFRLDYGYGITKDASNGFVFGIGQYF</sequence>
<gene>
    <name evidence="1" type="ORF">IR213_13580</name>
</gene>
<evidence type="ECO:0000313" key="2">
    <source>
        <dbReference type="Proteomes" id="UP000646211"/>
    </source>
</evidence>
<dbReference type="Gene3D" id="2.40.160.50">
    <property type="entry name" value="membrane protein fhac: a member of the omp85/tpsb transporter family"/>
    <property type="match status" value="1"/>
</dbReference>
<name>A0A930Y1L2_9FLAO</name>
<reference evidence="1" key="1">
    <citation type="submission" date="2020-11" db="EMBL/GenBank/DDBJ databases">
        <title>Genome of Flavobacterium soyangense.</title>
        <authorList>
            <person name="Liu Q."/>
            <person name="Xin Y.-H."/>
        </authorList>
    </citation>
    <scope>NUCLEOTIDE SEQUENCE</scope>
    <source>
        <strain evidence="1">CGMCC 1.13493</strain>
    </source>
</reference>
<protein>
    <submittedName>
        <fullName evidence="1">Outer membrane protein assembly factor</fullName>
    </submittedName>
</protein>
<comment type="caution">
    <text evidence="1">The sequence shown here is derived from an EMBL/GenBank/DDBJ whole genome shotgun (WGS) entry which is preliminary data.</text>
</comment>
<keyword evidence="2" id="KW-1185">Reference proteome</keyword>
<dbReference type="Gene3D" id="3.10.20.310">
    <property type="entry name" value="membrane protein fhac"/>
    <property type="match status" value="1"/>
</dbReference>